<keyword evidence="2" id="KW-0472">Membrane</keyword>
<evidence type="ECO:0000313" key="5">
    <source>
        <dbReference type="Proteomes" id="UP000638848"/>
    </source>
</evidence>
<feature type="domain" description="Bacteriophage T5 Orf172 DNA-binding" evidence="3">
    <location>
        <begin position="371"/>
        <end position="454"/>
    </location>
</feature>
<dbReference type="Proteomes" id="UP000638848">
    <property type="component" value="Unassembled WGS sequence"/>
</dbReference>
<comment type="caution">
    <text evidence="4">The sequence shown here is derived from an EMBL/GenBank/DDBJ whole genome shotgun (WGS) entry which is preliminary data.</text>
</comment>
<evidence type="ECO:0000259" key="3">
    <source>
        <dbReference type="SMART" id="SM00974"/>
    </source>
</evidence>
<keyword evidence="2" id="KW-1133">Transmembrane helix</keyword>
<evidence type="ECO:0000256" key="1">
    <source>
        <dbReference type="SAM" id="Coils"/>
    </source>
</evidence>
<dbReference type="InterPro" id="IPR018306">
    <property type="entry name" value="Phage_T5_Orf172_DNA-bd"/>
</dbReference>
<organism evidence="4 5">
    <name type="scientific">Kocuria dechangensis</name>
    <dbReference type="NCBI Taxonomy" id="1176249"/>
    <lineage>
        <taxon>Bacteria</taxon>
        <taxon>Bacillati</taxon>
        <taxon>Actinomycetota</taxon>
        <taxon>Actinomycetes</taxon>
        <taxon>Micrococcales</taxon>
        <taxon>Micrococcaceae</taxon>
        <taxon>Kocuria</taxon>
    </lineage>
</organism>
<proteinExistence type="predicted"/>
<dbReference type="InterPro" id="IPR025280">
    <property type="entry name" value="SNIPE"/>
</dbReference>
<feature type="coiled-coil region" evidence="1">
    <location>
        <begin position="277"/>
        <end position="354"/>
    </location>
</feature>
<evidence type="ECO:0000313" key="4">
    <source>
        <dbReference type="EMBL" id="GGG71427.1"/>
    </source>
</evidence>
<dbReference type="Pfam" id="PF13455">
    <property type="entry name" value="MUG113"/>
    <property type="match status" value="1"/>
</dbReference>
<reference evidence="4" key="1">
    <citation type="journal article" date="2014" name="Int. J. Syst. Evol. Microbiol.">
        <title>Complete genome sequence of Corynebacterium casei LMG S-19264T (=DSM 44701T), isolated from a smear-ripened cheese.</title>
        <authorList>
            <consortium name="US DOE Joint Genome Institute (JGI-PGF)"/>
            <person name="Walter F."/>
            <person name="Albersmeier A."/>
            <person name="Kalinowski J."/>
            <person name="Ruckert C."/>
        </authorList>
    </citation>
    <scope>NUCLEOTIDE SEQUENCE</scope>
    <source>
        <strain evidence="4">CGMCC 1.12187</strain>
    </source>
</reference>
<feature type="coiled-coil region" evidence="1">
    <location>
        <begin position="111"/>
        <end position="145"/>
    </location>
</feature>
<keyword evidence="5" id="KW-1185">Reference proteome</keyword>
<gene>
    <name evidence="4" type="ORF">GCM10011374_40140</name>
</gene>
<accession>A0A917H8Z4</accession>
<protein>
    <recommendedName>
        <fullName evidence="3">Bacteriophage T5 Orf172 DNA-binding domain-containing protein</fullName>
    </recommendedName>
</protein>
<keyword evidence="2" id="KW-0812">Transmembrane</keyword>
<dbReference type="AlphaFoldDB" id="A0A917H8Z4"/>
<feature type="transmembrane region" description="Helical" evidence="2">
    <location>
        <begin position="7"/>
        <end position="38"/>
    </location>
</feature>
<dbReference type="Pfam" id="PF13250">
    <property type="entry name" value="SNIPE"/>
    <property type="match status" value="1"/>
</dbReference>
<dbReference type="EMBL" id="BMEQ01000045">
    <property type="protein sequence ID" value="GGG71427.1"/>
    <property type="molecule type" value="Genomic_DNA"/>
</dbReference>
<keyword evidence="1" id="KW-0175">Coiled coil</keyword>
<name>A0A917H8Z4_9MICC</name>
<reference evidence="4" key="2">
    <citation type="submission" date="2020-09" db="EMBL/GenBank/DDBJ databases">
        <authorList>
            <person name="Sun Q."/>
            <person name="Zhou Y."/>
        </authorList>
    </citation>
    <scope>NUCLEOTIDE SEQUENCE</scope>
    <source>
        <strain evidence="4">CGMCC 1.12187</strain>
    </source>
</reference>
<dbReference type="SMART" id="SM00974">
    <property type="entry name" value="T5orf172"/>
    <property type="match status" value="1"/>
</dbReference>
<sequence length="490" mass="54726">MPKSFQWVLWLTVLALFLGVVSGPGLLLVVPFLGWFAYKAYQDYQELAGAPVGGFGINPANAYRNPHVRIPEVPVQGLRVFAQEVVATNAQLLEDLHRVGAMDVLTRQQVARDAEAARLRISNEVRTLQADKQALEAQIVDVRAVAEVHSVGYYDFEHPAEASVKLAADLEGVRSRIKEAIRAKTAVRSVTGFTFNNSEKEGAKFVRDLTKLLLRAYNAEAENCVKTARAGNYHVAQNRLEKAREQIRKSGAMIGLDVTESFHVLRLREIELATLHLQAVAAAKEEERARREEAREAARALKELEAAKARQQKTVDHHLNVLAKLEETGDTEGAARVREQLAEAQAALADVDNRLANTRAGYVYVISNLGSFGERMVKIGMTRRLDPMDRVKELGDASVPFNFDVHALFFSQDAVDVEAMLHRHFAAQRVNRVNLRREYFYATPEDVRTALAEHDVEVVEFRTTADAEEFHLSEEIRATENAPVLESVGR</sequence>
<evidence type="ECO:0000256" key="2">
    <source>
        <dbReference type="SAM" id="Phobius"/>
    </source>
</evidence>
<dbReference type="RefSeq" id="WP_229742003.1">
    <property type="nucleotide sequence ID" value="NZ_BMEQ01000045.1"/>
</dbReference>